<name>A0A1J4K0F0_9EUKA</name>
<accession>A0A1J4K0F0</accession>
<keyword evidence="3" id="KW-0732">Signal</keyword>
<evidence type="ECO:0008006" key="6">
    <source>
        <dbReference type="Google" id="ProtNLM"/>
    </source>
</evidence>
<keyword evidence="2" id="KW-1133">Transmembrane helix</keyword>
<comment type="caution">
    <text evidence="4">The sequence shown here is derived from an EMBL/GenBank/DDBJ whole genome shotgun (WGS) entry which is preliminary data.</text>
</comment>
<evidence type="ECO:0000256" key="1">
    <source>
        <dbReference type="SAM" id="MobiDB-lite"/>
    </source>
</evidence>
<dbReference type="GeneID" id="94841500"/>
<dbReference type="EMBL" id="MLAK01000836">
    <property type="protein sequence ID" value="OHT03214.1"/>
    <property type="molecule type" value="Genomic_DNA"/>
</dbReference>
<keyword evidence="2" id="KW-0812">Transmembrane</keyword>
<evidence type="ECO:0000313" key="4">
    <source>
        <dbReference type="EMBL" id="OHT03214.1"/>
    </source>
</evidence>
<keyword evidence="2" id="KW-0472">Membrane</keyword>
<dbReference type="RefSeq" id="XP_068356350.1">
    <property type="nucleotide sequence ID" value="XM_068506796.1"/>
</dbReference>
<organism evidence="4 5">
    <name type="scientific">Tritrichomonas foetus</name>
    <dbReference type="NCBI Taxonomy" id="1144522"/>
    <lineage>
        <taxon>Eukaryota</taxon>
        <taxon>Metamonada</taxon>
        <taxon>Parabasalia</taxon>
        <taxon>Tritrichomonadida</taxon>
        <taxon>Tritrichomonadidae</taxon>
        <taxon>Tritrichomonas</taxon>
    </lineage>
</organism>
<feature type="transmembrane region" description="Helical" evidence="2">
    <location>
        <begin position="876"/>
        <end position="901"/>
    </location>
</feature>
<reference evidence="4" key="1">
    <citation type="submission" date="2016-10" db="EMBL/GenBank/DDBJ databases">
        <authorList>
            <person name="Benchimol M."/>
            <person name="Almeida L.G."/>
            <person name="Vasconcelos A.T."/>
            <person name="Perreira-Neves A."/>
            <person name="Rosa I.A."/>
            <person name="Tasca T."/>
            <person name="Bogo M.R."/>
            <person name="de Souza W."/>
        </authorList>
    </citation>
    <scope>NUCLEOTIDE SEQUENCE [LARGE SCALE GENOMIC DNA]</scope>
    <source>
        <strain evidence="4">K</strain>
    </source>
</reference>
<protein>
    <recommendedName>
        <fullName evidence="6">Right handed beta helix domain-containing protein</fullName>
    </recommendedName>
</protein>
<feature type="region of interest" description="Disordered" evidence="1">
    <location>
        <begin position="912"/>
        <end position="931"/>
    </location>
</feature>
<gene>
    <name evidence="4" type="ORF">TRFO_29456</name>
</gene>
<evidence type="ECO:0000256" key="3">
    <source>
        <dbReference type="SAM" id="SignalP"/>
    </source>
</evidence>
<evidence type="ECO:0000313" key="5">
    <source>
        <dbReference type="Proteomes" id="UP000179807"/>
    </source>
</evidence>
<keyword evidence="5" id="KW-1185">Reference proteome</keyword>
<sequence>MLFFFLGFFNALNCDISQGNVFISTDTNNKVVVECNSRTNQRIDFSETIFLTGKSAKYTVKCSTHNNEKIKMIFKDFSVHSQNDIPLQVVNNTAVNLIFSSADVEITSTSKDSIFIEENSISYFECENGHAPHIKSPTSLIGGNGTLYFNNFFLTASDIMGNGIIGKTINIDSSNIEISSTNTSIGGNFVTGITIHNSNIKCESSNSASIGKTQENDELNIFISNSTIISHSKDDGPAIGQSSENGTVKILNSNINASSTGFFATIGGCGIVNIDNSTVFSQSIRGTPIGGPGLEARYIPVYINITNSKVDAHTDHKQTCRSAAIGGGKSDRAYIYIFQSTVNATANFYGAAIGNGVLTYDGNATIIKSKVYAKNYGYEAAGIGGGSLGHFNTIFIDESNVEAYAGMDSAGIGASTAQKIKQILIYNSTIKAVSWKSGAAIGGAKASPTIQRIIIENCKVEAIASGIDLTIIPEAAAIGGGNQPASSDIMKFADELLIKNSSVKAFGGGYAAAIGGGHHEGIGNITFLDSSVEAINTIEHFVNLSFSNNPGSAIGTGGSVPFPYDKRYSNMEGSINVINCIVKAVGGSLQNHKSSLAMWRAASGIGLGGCNTHSHDNSGLKITFINSTVEVEGGNASIPDVYPGAAIGGMTKDLNVAFHSLVIDNSTVNARSGESLVPNYKHAALGFPSPDSGYGNITLKNKAKLVILTPYDKKSIGVSINKLILEDGVEMFIHSLTSDVSTLNIQQKLYNNVSCIVIKHLSSYEYPIHEIHIKSNKQGIWEKNFNISSDDAILFTVPNQNVYNIYGIVEKDGIKQEILLFSEVKISSEDIDNYVEFDLIQPFTTSELPDYWSSTESDSSDSPLTPIPTSSNKQKIPILVIIFVPIAGLLVSFALVVYCIFIKKSSNKQKLEDPARDEAHEREIELIDHEA</sequence>
<dbReference type="AlphaFoldDB" id="A0A1J4K0F0"/>
<proteinExistence type="predicted"/>
<dbReference type="Proteomes" id="UP000179807">
    <property type="component" value="Unassembled WGS sequence"/>
</dbReference>
<feature type="signal peptide" evidence="3">
    <location>
        <begin position="1"/>
        <end position="19"/>
    </location>
</feature>
<evidence type="ECO:0000256" key="2">
    <source>
        <dbReference type="SAM" id="Phobius"/>
    </source>
</evidence>
<dbReference type="VEuPathDB" id="TrichDB:TRFO_29456"/>
<feature type="chain" id="PRO_5012339716" description="Right handed beta helix domain-containing protein" evidence="3">
    <location>
        <begin position="20"/>
        <end position="931"/>
    </location>
</feature>